<dbReference type="STRING" id="1441469.A0A225BB16"/>
<feature type="compositionally biased region" description="Polar residues" evidence="1">
    <location>
        <begin position="327"/>
        <end position="337"/>
    </location>
</feature>
<dbReference type="RefSeq" id="XP_020124226.1">
    <property type="nucleotide sequence ID" value="XM_020259787.1"/>
</dbReference>
<evidence type="ECO:0000256" key="1">
    <source>
        <dbReference type="SAM" id="MobiDB-lite"/>
    </source>
</evidence>
<comment type="caution">
    <text evidence="2">The sequence shown here is derived from an EMBL/GenBank/DDBJ whole genome shotgun (WGS) entry which is preliminary data.</text>
</comment>
<dbReference type="OrthoDB" id="414418at2759"/>
<dbReference type="SUPFAM" id="SSF53254">
    <property type="entry name" value="Phosphoglycerate mutase-like"/>
    <property type="match status" value="1"/>
</dbReference>
<dbReference type="Pfam" id="PF00300">
    <property type="entry name" value="His_Phos_1"/>
    <property type="match status" value="1"/>
</dbReference>
<dbReference type="AlphaFoldDB" id="A0A225BB16"/>
<dbReference type="CDD" id="cd07067">
    <property type="entry name" value="HP_PGM_like"/>
    <property type="match status" value="1"/>
</dbReference>
<dbReference type="PANTHER" id="PTHR16469">
    <property type="entry name" value="UBIQUITIN-ASSOCIATED AND SH3 DOMAIN-CONTAINING BA-RELATED"/>
    <property type="match status" value="1"/>
</dbReference>
<reference evidence="2 3" key="1">
    <citation type="submission" date="2015-06" db="EMBL/GenBank/DDBJ databases">
        <title>Talaromyces atroroseus IBT 11181 draft genome.</title>
        <authorList>
            <person name="Rasmussen K.B."/>
            <person name="Rasmussen S."/>
            <person name="Petersen B."/>
            <person name="Sicheritz-Ponten T."/>
            <person name="Mortensen U.H."/>
            <person name="Thrane U."/>
        </authorList>
    </citation>
    <scope>NUCLEOTIDE SEQUENCE [LARGE SCALE GENOMIC DNA]</scope>
    <source>
        <strain evidence="2 3">IBT 11181</strain>
    </source>
</reference>
<keyword evidence="3" id="KW-1185">Reference proteome</keyword>
<dbReference type="GeneID" id="31000798"/>
<organism evidence="2 3">
    <name type="scientific">Talaromyces atroroseus</name>
    <dbReference type="NCBI Taxonomy" id="1441469"/>
    <lineage>
        <taxon>Eukaryota</taxon>
        <taxon>Fungi</taxon>
        <taxon>Dikarya</taxon>
        <taxon>Ascomycota</taxon>
        <taxon>Pezizomycotina</taxon>
        <taxon>Eurotiomycetes</taxon>
        <taxon>Eurotiomycetidae</taxon>
        <taxon>Eurotiales</taxon>
        <taxon>Trichocomaceae</taxon>
        <taxon>Talaromyces</taxon>
        <taxon>Talaromyces sect. Trachyspermi</taxon>
    </lineage>
</organism>
<gene>
    <name evidence="2" type="ORF">UA08_01043</name>
</gene>
<evidence type="ECO:0000313" key="2">
    <source>
        <dbReference type="EMBL" id="OKL64105.1"/>
    </source>
</evidence>
<dbReference type="Gene3D" id="3.40.50.1240">
    <property type="entry name" value="Phosphoglycerate mutase-like"/>
    <property type="match status" value="1"/>
</dbReference>
<dbReference type="InterPro" id="IPR013078">
    <property type="entry name" value="His_Pase_superF_clade-1"/>
</dbReference>
<protein>
    <recommendedName>
        <fullName evidence="4">Transcription factor tau 55 kDa subunit</fullName>
    </recommendedName>
</protein>
<evidence type="ECO:0000313" key="3">
    <source>
        <dbReference type="Proteomes" id="UP000214365"/>
    </source>
</evidence>
<evidence type="ECO:0008006" key="4">
    <source>
        <dbReference type="Google" id="ProtNLM"/>
    </source>
</evidence>
<dbReference type="Proteomes" id="UP000214365">
    <property type="component" value="Unassembled WGS sequence"/>
</dbReference>
<accession>A0A225BB16</accession>
<sequence>MPLDTIYLTRHGHRMHWTIDYATGTYHSTYPTPTGNPADPTLTAHGVRQSHELAAHLSSEKFPGPKPCKVYSSPFYRCLQTILPSVEALDGDSSLSSGREKGVRIENGLGEWFGSSTYFDHPSPASISELHRHFPTLIANPSSDYTYKTHVIPSARGETIPQLHNRVATALAAIIADVDAEIRAEEEEADKENSSSSNSSKAILICAHAAPLIAMGRALTGNMPDDANIDDFHVYTAGLSTFVRRRGVGSTSDDSTERRTLSSSVLAAGTKLIPESEVHVPDWKDGRGVGGGWDCVRNCDCSFLSGGEERGWHFSGEESFDTGPMGSVNTSEEGAKL</sequence>
<feature type="region of interest" description="Disordered" evidence="1">
    <location>
        <begin position="314"/>
        <end position="337"/>
    </location>
</feature>
<dbReference type="InterPro" id="IPR051710">
    <property type="entry name" value="Phosphatase_SH3-domain"/>
</dbReference>
<name>A0A225BB16_TALAT</name>
<dbReference type="PANTHER" id="PTHR16469:SF51">
    <property type="entry name" value="TRANSCRIPTION FACTOR TAU 55 KDA SUBUNIT"/>
    <property type="match status" value="1"/>
</dbReference>
<dbReference type="FunFam" id="3.40.50.1240:FF:000074">
    <property type="entry name" value="Phosphoglycerate mutase family protein"/>
    <property type="match status" value="1"/>
</dbReference>
<proteinExistence type="predicted"/>
<dbReference type="InterPro" id="IPR029033">
    <property type="entry name" value="His_PPase_superfam"/>
</dbReference>
<dbReference type="SMART" id="SM00855">
    <property type="entry name" value="PGAM"/>
    <property type="match status" value="1"/>
</dbReference>
<dbReference type="EMBL" id="LFMY01000001">
    <property type="protein sequence ID" value="OKL64105.1"/>
    <property type="molecule type" value="Genomic_DNA"/>
</dbReference>